<feature type="transmembrane region" description="Helical" evidence="3">
    <location>
        <begin position="68"/>
        <end position="91"/>
    </location>
</feature>
<keyword evidence="3" id="KW-0472">Membrane</keyword>
<dbReference type="GO" id="GO:0006508">
    <property type="term" value="P:proteolysis"/>
    <property type="evidence" value="ECO:0007669"/>
    <property type="project" value="UniProtKB-KW"/>
</dbReference>
<feature type="domain" description="Peptidase S54 rhomboid" evidence="4">
    <location>
        <begin position="70"/>
        <end position="215"/>
    </location>
</feature>
<protein>
    <submittedName>
        <fullName evidence="5">Rhomboid family intramembrane serine protease</fullName>
    </submittedName>
</protein>
<feature type="transmembrane region" description="Helical" evidence="3">
    <location>
        <begin position="195"/>
        <end position="215"/>
    </location>
</feature>
<feature type="transmembrane region" description="Helical" evidence="3">
    <location>
        <begin position="103"/>
        <end position="125"/>
    </location>
</feature>
<name>A0ABS6XGH8_9SPHN</name>
<evidence type="ECO:0000256" key="3">
    <source>
        <dbReference type="SAM" id="Phobius"/>
    </source>
</evidence>
<dbReference type="Proteomes" id="UP001197214">
    <property type="component" value="Unassembled WGS sequence"/>
</dbReference>
<feature type="transmembrane region" description="Helical" evidence="3">
    <location>
        <begin position="163"/>
        <end position="189"/>
    </location>
</feature>
<evidence type="ECO:0000259" key="4">
    <source>
        <dbReference type="Pfam" id="PF01694"/>
    </source>
</evidence>
<dbReference type="GO" id="GO:0008233">
    <property type="term" value="F:peptidase activity"/>
    <property type="evidence" value="ECO:0007669"/>
    <property type="project" value="UniProtKB-KW"/>
</dbReference>
<accession>A0ABS6XGH8</accession>
<reference evidence="5 6" key="1">
    <citation type="submission" date="2021-07" db="EMBL/GenBank/DDBJ databases">
        <title>Stakelama flava sp. nov., a novel endophytic bacterium isolated from branch of Kandelia candel.</title>
        <authorList>
            <person name="Tuo L."/>
        </authorList>
    </citation>
    <scope>NUCLEOTIDE SEQUENCE [LARGE SCALE GENOMIC DNA]</scope>
    <source>
        <strain evidence="5 6">CBK3Z-3</strain>
    </source>
</reference>
<keyword evidence="2" id="KW-0378">Hydrolase</keyword>
<keyword evidence="3" id="KW-1133">Transmembrane helix</keyword>
<proteinExistence type="inferred from homology"/>
<feature type="transmembrane region" description="Helical" evidence="3">
    <location>
        <begin position="21"/>
        <end position="48"/>
    </location>
</feature>
<evidence type="ECO:0000256" key="1">
    <source>
        <dbReference type="ARBA" id="ARBA00009045"/>
    </source>
</evidence>
<evidence type="ECO:0000313" key="6">
    <source>
        <dbReference type="Proteomes" id="UP001197214"/>
    </source>
</evidence>
<gene>
    <name evidence="5" type="ORF">KY084_00370</name>
</gene>
<evidence type="ECO:0000313" key="5">
    <source>
        <dbReference type="EMBL" id="MBW4329332.1"/>
    </source>
</evidence>
<dbReference type="PANTHER" id="PTHR43731:SF14">
    <property type="entry name" value="PRESENILIN-ASSOCIATED RHOMBOID-LIKE PROTEIN, MITOCHONDRIAL"/>
    <property type="match status" value="1"/>
</dbReference>
<keyword evidence="3" id="KW-0812">Transmembrane</keyword>
<comment type="caution">
    <text evidence="5">The sequence shown here is derived from an EMBL/GenBank/DDBJ whole genome shotgun (WGS) entry which is preliminary data.</text>
</comment>
<dbReference type="InterPro" id="IPR022764">
    <property type="entry name" value="Peptidase_S54_rhomboid_dom"/>
</dbReference>
<dbReference type="EMBL" id="JAHWZX010000001">
    <property type="protein sequence ID" value="MBW4329332.1"/>
    <property type="molecule type" value="Genomic_DNA"/>
</dbReference>
<sequence length="222" mass="22922">MQRGQTPRGVFAGFGAPATASIAIATIVVSLALIGLGAINSAALWGGFIPARLDGSSAFAQYYSLAPVWLTPLTATFVHAGLLHLGFNMVMLGYTGREAERTLGARGILVLYVFGAYAAAAAQWLSGPHMQAPMIGASGALSAIVGAYSLLYGQSRAKAIGPFPARIVHVLWLALAWTGINLLIGLMSVRAGTPIAAAAHVGGFIAGLALARPLLAWRWRGA</sequence>
<dbReference type="Pfam" id="PF01694">
    <property type="entry name" value="Rhomboid"/>
    <property type="match status" value="1"/>
</dbReference>
<organism evidence="5 6">
    <name type="scientific">Stakelama flava</name>
    <dbReference type="NCBI Taxonomy" id="2860338"/>
    <lineage>
        <taxon>Bacteria</taxon>
        <taxon>Pseudomonadati</taxon>
        <taxon>Pseudomonadota</taxon>
        <taxon>Alphaproteobacteria</taxon>
        <taxon>Sphingomonadales</taxon>
        <taxon>Sphingomonadaceae</taxon>
        <taxon>Stakelama</taxon>
    </lineage>
</organism>
<evidence type="ECO:0000256" key="2">
    <source>
        <dbReference type="ARBA" id="ARBA00022801"/>
    </source>
</evidence>
<dbReference type="InterPro" id="IPR050925">
    <property type="entry name" value="Rhomboid_protease_S54"/>
</dbReference>
<keyword evidence="6" id="KW-1185">Reference proteome</keyword>
<dbReference type="PANTHER" id="PTHR43731">
    <property type="entry name" value="RHOMBOID PROTEASE"/>
    <property type="match status" value="1"/>
</dbReference>
<feature type="transmembrane region" description="Helical" evidence="3">
    <location>
        <begin position="131"/>
        <end position="151"/>
    </location>
</feature>
<comment type="similarity">
    <text evidence="1">Belongs to the peptidase S54 family.</text>
</comment>
<keyword evidence="5" id="KW-0645">Protease</keyword>